<evidence type="ECO:0000256" key="8">
    <source>
        <dbReference type="ARBA" id="ARBA00022989"/>
    </source>
</evidence>
<dbReference type="Pfam" id="PF05134">
    <property type="entry name" value="T2SSL"/>
    <property type="match status" value="1"/>
</dbReference>
<evidence type="ECO:0000256" key="5">
    <source>
        <dbReference type="ARBA" id="ARBA00022519"/>
    </source>
</evidence>
<dbReference type="InterPro" id="IPR043129">
    <property type="entry name" value="ATPase_NBD"/>
</dbReference>
<evidence type="ECO:0000313" key="13">
    <source>
        <dbReference type="Proteomes" id="UP000622707"/>
    </source>
</evidence>
<accession>A0ABS1JT68</accession>
<dbReference type="NCBIfam" id="TIGR01709">
    <property type="entry name" value="typeII_sec_gspL"/>
    <property type="match status" value="1"/>
</dbReference>
<evidence type="ECO:0000313" key="12">
    <source>
        <dbReference type="EMBL" id="MBL0427432.1"/>
    </source>
</evidence>
<dbReference type="Pfam" id="PF12693">
    <property type="entry name" value="GspL_C"/>
    <property type="match status" value="1"/>
</dbReference>
<proteinExistence type="inferred from homology"/>
<comment type="similarity">
    <text evidence="2">Belongs to the GSP L family.</text>
</comment>
<organism evidence="12 13">
    <name type="scientific">Ramlibacter alkalitolerans</name>
    <dbReference type="NCBI Taxonomy" id="2039631"/>
    <lineage>
        <taxon>Bacteria</taxon>
        <taxon>Pseudomonadati</taxon>
        <taxon>Pseudomonadota</taxon>
        <taxon>Betaproteobacteria</taxon>
        <taxon>Burkholderiales</taxon>
        <taxon>Comamonadaceae</taxon>
        <taxon>Ramlibacter</taxon>
    </lineage>
</organism>
<gene>
    <name evidence="12" type="ORF">JI746_20130</name>
</gene>
<evidence type="ECO:0000259" key="10">
    <source>
        <dbReference type="Pfam" id="PF05134"/>
    </source>
</evidence>
<dbReference type="SUPFAM" id="SSF53067">
    <property type="entry name" value="Actin-like ATPase domain"/>
    <property type="match status" value="1"/>
</dbReference>
<comment type="caution">
    <text evidence="12">The sequence shown here is derived from an EMBL/GenBank/DDBJ whole genome shotgun (WGS) entry which is preliminary data.</text>
</comment>
<comment type="subcellular location">
    <subcellularLocation>
        <location evidence="1">Cell inner membrane</location>
        <topology evidence="1">Single-pass membrane protein</topology>
    </subcellularLocation>
</comment>
<keyword evidence="13" id="KW-1185">Reference proteome</keyword>
<dbReference type="EMBL" id="JAEQND010000011">
    <property type="protein sequence ID" value="MBL0427432.1"/>
    <property type="molecule type" value="Genomic_DNA"/>
</dbReference>
<evidence type="ECO:0000256" key="2">
    <source>
        <dbReference type="ARBA" id="ARBA00005318"/>
    </source>
</evidence>
<evidence type="ECO:0000256" key="1">
    <source>
        <dbReference type="ARBA" id="ARBA00004377"/>
    </source>
</evidence>
<evidence type="ECO:0000259" key="11">
    <source>
        <dbReference type="Pfam" id="PF12693"/>
    </source>
</evidence>
<dbReference type="Gene3D" id="3.30.420.380">
    <property type="match status" value="1"/>
</dbReference>
<dbReference type="InterPro" id="IPR007812">
    <property type="entry name" value="T2SS_protein-GspL"/>
</dbReference>
<keyword evidence="8" id="KW-1133">Transmembrane helix</keyword>
<dbReference type="InterPro" id="IPR025691">
    <property type="entry name" value="GspL_pp_dom"/>
</dbReference>
<protein>
    <submittedName>
        <fullName evidence="12">General secretion pathway protein GspL</fullName>
    </submittedName>
</protein>
<keyword evidence="9" id="KW-0472">Membrane</keyword>
<keyword evidence="6" id="KW-0812">Transmembrane</keyword>
<evidence type="ECO:0000256" key="9">
    <source>
        <dbReference type="ARBA" id="ARBA00023136"/>
    </source>
</evidence>
<evidence type="ECO:0000256" key="6">
    <source>
        <dbReference type="ARBA" id="ARBA00022692"/>
    </source>
</evidence>
<keyword evidence="3" id="KW-0813">Transport</keyword>
<keyword evidence="7" id="KW-0653">Protein transport</keyword>
<evidence type="ECO:0000256" key="4">
    <source>
        <dbReference type="ARBA" id="ARBA00022475"/>
    </source>
</evidence>
<sequence>MSTLIVSLPLETASSATEWAFAVTPDGRTLADHGKSPAALLPQPRGAGAEVVALVPVQALAWHRVNLPKGVAPATPRMRTALEGLLEERLLDETEAVHFALQPGARAGEPVWVGVCDRAWLRHQLQLLETAGRHANRIVPEFAPEGAPALAVIGDAEQPVVVSSSQEGVISLPLSPVALGLLPNLPEDAPRLAEPAVAGTAEQVLQQKLTLQQAPQRWVAAARTRWDLAQFDFASSAQSRRLKKIATGWAEVLHTAAWRPARWAAIALVAINLVGLNAWAWKERASLSAKREAVRRTLTETFPQVKVVVDAPVQMEREVAALRQQTGVASARDLDAVLGALATALPQGRVPATLEFNGTDLRAGGLALSPAEFRGTAATLKTLGYAASAEGSTMVVAAEDTR</sequence>
<name>A0ABS1JT68_9BURK</name>
<reference evidence="12 13" key="1">
    <citation type="journal article" date="2017" name="Int. J. Syst. Evol. Microbiol.">
        <title>Ramlibacter alkalitolerans sp. nov., alkali-tolerant bacterium isolated from soil of ginseng.</title>
        <authorList>
            <person name="Lee D.H."/>
            <person name="Cha C.J."/>
        </authorList>
    </citation>
    <scope>NUCLEOTIDE SEQUENCE [LARGE SCALE GENOMIC DNA]</scope>
    <source>
        <strain evidence="12 13">KACC 19305</strain>
    </source>
</reference>
<dbReference type="RefSeq" id="WP_201692055.1">
    <property type="nucleotide sequence ID" value="NZ_JAEQND010000011.1"/>
</dbReference>
<keyword evidence="4" id="KW-1003">Cell membrane</keyword>
<dbReference type="Proteomes" id="UP000622707">
    <property type="component" value="Unassembled WGS sequence"/>
</dbReference>
<feature type="domain" description="GspL periplasmic" evidence="11">
    <location>
        <begin position="255"/>
        <end position="358"/>
    </location>
</feature>
<feature type="domain" description="GspL cytoplasmic actin-ATPase-like" evidence="10">
    <location>
        <begin position="11"/>
        <end position="141"/>
    </location>
</feature>
<dbReference type="InterPro" id="IPR024230">
    <property type="entry name" value="GspL_cyto_dom"/>
</dbReference>
<evidence type="ECO:0000256" key="7">
    <source>
        <dbReference type="ARBA" id="ARBA00022927"/>
    </source>
</evidence>
<keyword evidence="5" id="KW-0997">Cell inner membrane</keyword>
<evidence type="ECO:0000256" key="3">
    <source>
        <dbReference type="ARBA" id="ARBA00022448"/>
    </source>
</evidence>